<dbReference type="InterPro" id="IPR052789">
    <property type="entry name" value="SSUH2_homolog"/>
</dbReference>
<protein>
    <submittedName>
        <fullName evidence="3">Protein SSUH2 homolog</fullName>
    </submittedName>
</protein>
<reference evidence="2" key="1">
    <citation type="journal article" date="2013" name="Genetics">
        <title>The draft genome and transcriptome of Panagrellus redivivus are shaped by the harsh demands of a free-living lifestyle.</title>
        <authorList>
            <person name="Srinivasan J."/>
            <person name="Dillman A.R."/>
            <person name="Macchietto M.G."/>
            <person name="Heikkinen L."/>
            <person name="Lakso M."/>
            <person name="Fracchia K.M."/>
            <person name="Antoshechkin I."/>
            <person name="Mortazavi A."/>
            <person name="Wong G."/>
            <person name="Sternberg P.W."/>
        </authorList>
    </citation>
    <scope>NUCLEOTIDE SEQUENCE [LARGE SCALE GENOMIC DNA]</scope>
    <source>
        <strain evidence="2">MT8872</strain>
    </source>
</reference>
<dbReference type="PANTHER" id="PTHR48465">
    <property type="entry name" value="PROTEIN SSUH2 HOMOLOG"/>
    <property type="match status" value="1"/>
</dbReference>
<accession>A0A7E4VL05</accession>
<organism evidence="2 3">
    <name type="scientific">Panagrellus redivivus</name>
    <name type="common">Microworm</name>
    <dbReference type="NCBI Taxonomy" id="6233"/>
    <lineage>
        <taxon>Eukaryota</taxon>
        <taxon>Metazoa</taxon>
        <taxon>Ecdysozoa</taxon>
        <taxon>Nematoda</taxon>
        <taxon>Chromadorea</taxon>
        <taxon>Rhabditida</taxon>
        <taxon>Tylenchina</taxon>
        <taxon>Panagrolaimomorpha</taxon>
        <taxon>Panagrolaimoidea</taxon>
        <taxon>Panagrolaimidae</taxon>
        <taxon>Panagrellus</taxon>
    </lineage>
</organism>
<feature type="compositionally biased region" description="Polar residues" evidence="1">
    <location>
        <begin position="12"/>
        <end position="21"/>
    </location>
</feature>
<evidence type="ECO:0000313" key="3">
    <source>
        <dbReference type="WBParaSite" id="Pan_g21835.t1"/>
    </source>
</evidence>
<feature type="region of interest" description="Disordered" evidence="1">
    <location>
        <begin position="1"/>
        <end position="25"/>
    </location>
</feature>
<dbReference type="PANTHER" id="PTHR48465:SF1">
    <property type="entry name" value="PROTEIN SSUH2 HOMOLOG"/>
    <property type="match status" value="1"/>
</dbReference>
<dbReference type="WBParaSite" id="Pan_g21835.t1">
    <property type="protein sequence ID" value="Pan_g21835.t1"/>
    <property type="gene ID" value="Pan_g21835"/>
</dbReference>
<dbReference type="AlphaFoldDB" id="A0A7E4VL05"/>
<evidence type="ECO:0000313" key="2">
    <source>
        <dbReference type="Proteomes" id="UP000492821"/>
    </source>
</evidence>
<dbReference type="Proteomes" id="UP000492821">
    <property type="component" value="Unassembled WGS sequence"/>
</dbReference>
<evidence type="ECO:0000256" key="1">
    <source>
        <dbReference type="SAM" id="MobiDB-lite"/>
    </source>
</evidence>
<sequence>MDPILEGPSGEPATSPTSGTPAFNLVPPPNADIYKKLEEEVPKGRKFDEVTQITDIELRNALLVEAKRRKYWGTKAVNKMVFEQIEHSACYHYVLDSFTETRSTAEGTEAYTIGQFVETHGDPLMAHFGASTSGGYANPWDYEVVPEESFKVQTKVFELPGSSRLNPCHVCNAEGVSHCFHCRGFGTDKCGYCRGTGMKAGVAHPAVYTHPMVGTFPHADTTRGYPGSSVAMMRPSLGNRQAYAVGTPVHFMVKAGLPPPGIGNYDLCLFCQGRGVRECHHCRGNGKKTCSVCGGHGSVRSFTKLKVFFTIEHSEYFTKCEIPEHILRSGQGDVIFEETQPYVLPLKKFTIGEINDASRKYCAQHLQKSLGSCRVIKQRHYVSAFAVAKVYYKLESRTGVFYVFGNQRLCFIPKAPSKCAIM</sequence>
<proteinExistence type="predicted"/>
<keyword evidence="2" id="KW-1185">Reference proteome</keyword>
<name>A0A7E4VL05_PANRE</name>
<reference evidence="3" key="2">
    <citation type="submission" date="2020-10" db="UniProtKB">
        <authorList>
            <consortium name="WormBaseParasite"/>
        </authorList>
    </citation>
    <scope>IDENTIFICATION</scope>
</reference>